<accession>J8E9V0</accession>
<reference evidence="2 3" key="1">
    <citation type="submission" date="2012-04" db="EMBL/GenBank/DDBJ databases">
        <title>The Genome Sequence of Bacillus cereus MC67.</title>
        <authorList>
            <consortium name="The Broad Institute Genome Sequencing Platform"/>
            <consortium name="The Broad Institute Genome Sequencing Center for Infectious Disease"/>
            <person name="Feldgarden M."/>
            <person name="Van der Auwera G.A."/>
            <person name="Mahillon J."/>
            <person name="Duprez V."/>
            <person name="Timmery S."/>
            <person name="Mattelet C."/>
            <person name="Dierick K."/>
            <person name="Sun M."/>
            <person name="Yu Z."/>
            <person name="Zhu L."/>
            <person name="Hu X."/>
            <person name="Shank E.B."/>
            <person name="Swiecicka I."/>
            <person name="Hansen B.M."/>
            <person name="Andrup L."/>
            <person name="Young S.K."/>
            <person name="Zeng Q."/>
            <person name="Gargeya S."/>
            <person name="Fitzgerald M."/>
            <person name="Haas B."/>
            <person name="Abouelleil A."/>
            <person name="Alvarado L."/>
            <person name="Arachchi H.M."/>
            <person name="Berlin A."/>
            <person name="Chapman S.B."/>
            <person name="Goldberg J."/>
            <person name="Griggs A."/>
            <person name="Gujja S."/>
            <person name="Hansen M."/>
            <person name="Howarth C."/>
            <person name="Imamovic A."/>
            <person name="Larimer J."/>
            <person name="McCowen C."/>
            <person name="Montmayeur A."/>
            <person name="Murphy C."/>
            <person name="Neiman D."/>
            <person name="Pearson M."/>
            <person name="Priest M."/>
            <person name="Roberts A."/>
            <person name="Saif S."/>
            <person name="Shea T."/>
            <person name="Sisk P."/>
            <person name="Sykes S."/>
            <person name="Wortman J."/>
            <person name="Nusbaum C."/>
            <person name="Birren B."/>
        </authorList>
    </citation>
    <scope>NUCLEOTIDE SEQUENCE [LARGE SCALE GENOMIC DNA]</scope>
    <source>
        <strain evidence="2 3">MC67</strain>
    </source>
</reference>
<protein>
    <submittedName>
        <fullName evidence="2">Collagen alpha-1(IV) chain</fullName>
    </submittedName>
</protein>
<dbReference type="Proteomes" id="UP000006997">
    <property type="component" value="Unassembled WGS sequence"/>
</dbReference>
<comment type="caution">
    <text evidence="2">The sequence shown here is derived from an EMBL/GenBank/DDBJ whole genome shotgun (WGS) entry which is preliminary data.</text>
</comment>
<organism evidence="2 3">
    <name type="scientific">Bacillus cereus MC67</name>
    <dbReference type="NCBI Taxonomy" id="1053219"/>
    <lineage>
        <taxon>Bacteria</taxon>
        <taxon>Bacillati</taxon>
        <taxon>Bacillota</taxon>
        <taxon>Bacilli</taxon>
        <taxon>Bacillales</taxon>
        <taxon>Bacillaceae</taxon>
        <taxon>Bacillus</taxon>
        <taxon>Bacillus cereus group</taxon>
    </lineage>
</organism>
<keyword evidence="2" id="KW-0176">Collagen</keyword>
<dbReference type="AlphaFoldDB" id="J8E9V0"/>
<dbReference type="EMBL" id="AHEN01000050">
    <property type="protein sequence ID" value="EJQ93771.1"/>
    <property type="molecule type" value="Genomic_DNA"/>
</dbReference>
<name>J8E9V0_BACCE</name>
<dbReference type="HOGENOM" id="CLU_110161_2_0_9"/>
<evidence type="ECO:0000256" key="1">
    <source>
        <dbReference type="SAM" id="MobiDB-lite"/>
    </source>
</evidence>
<evidence type="ECO:0000313" key="3">
    <source>
        <dbReference type="Proteomes" id="UP000006997"/>
    </source>
</evidence>
<evidence type="ECO:0000313" key="2">
    <source>
        <dbReference type="EMBL" id="EJQ93771.1"/>
    </source>
</evidence>
<dbReference type="RefSeq" id="WP_002161890.1">
    <property type="nucleotide sequence ID" value="NZ_JH792115.1"/>
</dbReference>
<sequence>MYNESLYYPYINNNQYFDRQLPDLQIPGLPGTSGFLGGPGFPGEQSSQAPTSPPPSFIPQQSTASPFAVDPGAISFCLFRNTYIWPTNGEQFWYYPIFVGPRSVTGFRWNGRFWMIFGIDTRRISSFTCF</sequence>
<gene>
    <name evidence="2" type="ORF">II3_05192</name>
</gene>
<proteinExistence type="predicted"/>
<dbReference type="PATRIC" id="fig|1053219.3.peg.5314"/>
<feature type="region of interest" description="Disordered" evidence="1">
    <location>
        <begin position="30"/>
        <end position="64"/>
    </location>
</feature>